<organism evidence="1 2">
    <name type="scientific">Candidatus Curtissbacteria bacterium GW2011_GWA1_41_11</name>
    <dbReference type="NCBI Taxonomy" id="1618409"/>
    <lineage>
        <taxon>Bacteria</taxon>
        <taxon>Candidatus Curtissiibacteriota</taxon>
    </lineage>
</organism>
<dbReference type="AlphaFoldDB" id="A0A0G0UAX4"/>
<sequence>MTIQLQFSIIFVMVEGNYPYISGKCGIPLENIGVPFRGNICGGSGRRIFCSIDSDNIVILDATEQKFRLSASVNTESVTVAVRSRDWKNGERHPDLFGKKFVAWALRYFESQGHFIGKFKSEWFQGDDIYSNINYVSYREGIESGLDPIQAAKNTWTGKTVVELGFTEVADLREYSGGRVTLNFQRPS</sequence>
<gene>
    <name evidence="1" type="ORF">UU34_C0021G0007</name>
</gene>
<proteinExistence type="predicted"/>
<comment type="caution">
    <text evidence="1">The sequence shown here is derived from an EMBL/GenBank/DDBJ whole genome shotgun (WGS) entry which is preliminary data.</text>
</comment>
<dbReference type="EMBL" id="LCAG01000021">
    <property type="protein sequence ID" value="KKR86113.1"/>
    <property type="molecule type" value="Genomic_DNA"/>
</dbReference>
<name>A0A0G0UAX4_9BACT</name>
<evidence type="ECO:0000313" key="2">
    <source>
        <dbReference type="Proteomes" id="UP000034854"/>
    </source>
</evidence>
<dbReference type="Proteomes" id="UP000034854">
    <property type="component" value="Unassembled WGS sequence"/>
</dbReference>
<accession>A0A0G0UAX4</accession>
<evidence type="ECO:0000313" key="1">
    <source>
        <dbReference type="EMBL" id="KKR86113.1"/>
    </source>
</evidence>
<protein>
    <submittedName>
        <fullName evidence="1">Uncharacterized protein</fullName>
    </submittedName>
</protein>
<reference evidence="1 2" key="1">
    <citation type="journal article" date="2015" name="Nature">
        <title>rRNA introns, odd ribosomes, and small enigmatic genomes across a large radiation of phyla.</title>
        <authorList>
            <person name="Brown C.T."/>
            <person name="Hug L.A."/>
            <person name="Thomas B.C."/>
            <person name="Sharon I."/>
            <person name="Castelle C.J."/>
            <person name="Singh A."/>
            <person name="Wilkins M.J."/>
            <person name="Williams K.H."/>
            <person name="Banfield J.F."/>
        </authorList>
    </citation>
    <scope>NUCLEOTIDE SEQUENCE [LARGE SCALE GENOMIC DNA]</scope>
</reference>